<feature type="domain" description="AAA+ ATPase" evidence="7">
    <location>
        <begin position="421"/>
        <end position="557"/>
    </location>
</feature>
<feature type="region of interest" description="Disordered" evidence="6">
    <location>
        <begin position="27"/>
        <end position="109"/>
    </location>
</feature>
<dbReference type="InterPro" id="IPR003593">
    <property type="entry name" value="AAA+_ATPase"/>
</dbReference>
<dbReference type="PANTHER" id="PTHR48470:SF1">
    <property type="entry name" value="CELL DIVISION CONTROL PROTEIN 48 C ISOFORM 1"/>
    <property type="match status" value="1"/>
</dbReference>
<keyword evidence="4" id="KW-0547">Nucleotide-binding</keyword>
<evidence type="ECO:0000259" key="7">
    <source>
        <dbReference type="SMART" id="SM00382"/>
    </source>
</evidence>
<dbReference type="PANTHER" id="PTHR48470">
    <property type="entry name" value="CELL DIVISION CONTROL PROTEIN 48 C ISOFORM 1"/>
    <property type="match status" value="1"/>
</dbReference>
<proteinExistence type="inferred from homology"/>
<evidence type="ECO:0000313" key="8">
    <source>
        <dbReference type="EMBL" id="KAI5321113.1"/>
    </source>
</evidence>
<dbReference type="InterPro" id="IPR003960">
    <property type="entry name" value="ATPase_AAA_CS"/>
</dbReference>
<dbReference type="Pfam" id="PF17862">
    <property type="entry name" value="AAA_lid_3"/>
    <property type="match status" value="2"/>
</dbReference>
<evidence type="ECO:0000256" key="5">
    <source>
        <dbReference type="ARBA" id="ARBA00022840"/>
    </source>
</evidence>
<gene>
    <name evidence="8" type="ORF">L3X38_030184</name>
</gene>
<protein>
    <recommendedName>
        <fullName evidence="7">AAA+ ATPase domain-containing protein</fullName>
    </recommendedName>
</protein>
<dbReference type="AlphaFoldDB" id="A0AAD4YUF8"/>
<evidence type="ECO:0000256" key="4">
    <source>
        <dbReference type="ARBA" id="ARBA00022741"/>
    </source>
</evidence>
<dbReference type="EMBL" id="JAJFAZ020000006">
    <property type="protein sequence ID" value="KAI5321113.1"/>
    <property type="molecule type" value="Genomic_DNA"/>
</dbReference>
<evidence type="ECO:0000256" key="3">
    <source>
        <dbReference type="ARBA" id="ARBA00022490"/>
    </source>
</evidence>
<evidence type="ECO:0000256" key="2">
    <source>
        <dbReference type="ARBA" id="ARBA00006914"/>
    </source>
</evidence>
<comment type="subcellular location">
    <subcellularLocation>
        <location evidence="1">Cytoplasm</location>
    </subcellularLocation>
</comment>
<dbReference type="InterPro" id="IPR055278">
    <property type="entry name" value="CDC48c"/>
</dbReference>
<feature type="domain" description="AAA+ ATPase" evidence="7">
    <location>
        <begin position="141"/>
        <end position="273"/>
    </location>
</feature>
<dbReference type="Gene3D" id="1.10.8.60">
    <property type="match status" value="2"/>
</dbReference>
<dbReference type="InterPro" id="IPR027417">
    <property type="entry name" value="P-loop_NTPase"/>
</dbReference>
<comment type="caution">
    <text evidence="8">The sequence shown here is derived from an EMBL/GenBank/DDBJ whole genome shotgun (WGS) entry which is preliminary data.</text>
</comment>
<dbReference type="InterPro" id="IPR041569">
    <property type="entry name" value="AAA_lid_3"/>
</dbReference>
<dbReference type="InterPro" id="IPR003959">
    <property type="entry name" value="ATPase_AAA_core"/>
</dbReference>
<name>A0AAD4YUF8_PRUDU</name>
<dbReference type="GO" id="GO:0005737">
    <property type="term" value="C:cytoplasm"/>
    <property type="evidence" value="ECO:0007669"/>
    <property type="project" value="UniProtKB-SubCell"/>
</dbReference>
<accession>A0AAD4YUF8</accession>
<keyword evidence="5" id="KW-0067">ATP-binding</keyword>
<keyword evidence="9" id="KW-1185">Reference proteome</keyword>
<dbReference type="GO" id="GO:0016887">
    <property type="term" value="F:ATP hydrolysis activity"/>
    <property type="evidence" value="ECO:0007669"/>
    <property type="project" value="InterPro"/>
</dbReference>
<dbReference type="Gene3D" id="3.40.50.300">
    <property type="entry name" value="P-loop containing nucleotide triphosphate hydrolases"/>
    <property type="match status" value="2"/>
</dbReference>
<dbReference type="Proteomes" id="UP001054821">
    <property type="component" value="Chromosome 6"/>
</dbReference>
<feature type="compositionally biased region" description="Basic and acidic residues" evidence="6">
    <location>
        <begin position="82"/>
        <end position="109"/>
    </location>
</feature>
<evidence type="ECO:0000313" key="9">
    <source>
        <dbReference type="Proteomes" id="UP001054821"/>
    </source>
</evidence>
<dbReference type="SMART" id="SM00382">
    <property type="entry name" value="AAA"/>
    <property type="match status" value="2"/>
</dbReference>
<dbReference type="PROSITE" id="PS00674">
    <property type="entry name" value="AAA"/>
    <property type="match status" value="2"/>
</dbReference>
<comment type="similarity">
    <text evidence="2">Belongs to the AAA ATPase family.</text>
</comment>
<evidence type="ECO:0000256" key="1">
    <source>
        <dbReference type="ARBA" id="ARBA00004496"/>
    </source>
</evidence>
<organism evidence="8 9">
    <name type="scientific">Prunus dulcis</name>
    <name type="common">Almond</name>
    <name type="synonym">Amygdalus dulcis</name>
    <dbReference type="NCBI Taxonomy" id="3755"/>
    <lineage>
        <taxon>Eukaryota</taxon>
        <taxon>Viridiplantae</taxon>
        <taxon>Streptophyta</taxon>
        <taxon>Embryophyta</taxon>
        <taxon>Tracheophyta</taxon>
        <taxon>Spermatophyta</taxon>
        <taxon>Magnoliopsida</taxon>
        <taxon>eudicotyledons</taxon>
        <taxon>Gunneridae</taxon>
        <taxon>Pentapetalae</taxon>
        <taxon>rosids</taxon>
        <taxon>fabids</taxon>
        <taxon>Rosales</taxon>
        <taxon>Rosaceae</taxon>
        <taxon>Amygdaloideae</taxon>
        <taxon>Amygdaleae</taxon>
        <taxon>Prunus</taxon>
    </lineage>
</organism>
<dbReference type="GO" id="GO:0005524">
    <property type="term" value="F:ATP binding"/>
    <property type="evidence" value="ECO:0007669"/>
    <property type="project" value="UniProtKB-KW"/>
</dbReference>
<feature type="compositionally biased region" description="Low complexity" evidence="6">
    <location>
        <begin position="34"/>
        <end position="74"/>
    </location>
</feature>
<sequence length="755" mass="82460">MKSIHSASCSPQLFRIRSESLIKPFANHNRDYSDSASAPASASASVSISVSVSASTSPSPSDPDSPSDPASPSDSDSDSDFDSDRDSDSDSKEAKCNEAKRDVKGPRFKDLGGMKKVLEQLEDVICRLRFPKLAKSLGGNPISGILLHGPPGCGKTQLAHAIANETGFSFHNVSAPSFINSYYGESERNIRRLFSEAYETSPSIVFIDEIDSIASKREDSSYVTALAQLLTCMDEQRSHNVLVIAATNRPDALDPALRRPGRFDLEISFNVPDESDRVEILKVVTSNLGLEGPLDLVKIARSTAGYVGADLRAVADRACDIARKRILAERYPNMSIASMNEANYNEDWVEKEKEKLAITVADFEKAIQEVQPSLRREGFSAVPNVKWEDVGGLDTLRHEFNLHIVNRMKYPDIYKEFGMNLETGFLLYGPPGCGKTLIAKAVANEAGANFIQVKGPELLNKWVGESEKAVRTLFSRARACTPCILFFDEVDALTTKRGQEGGQNVELLLNQLLVELDGGDQRKGVIVIGATNRPDVMDPAVLRPGRFGKHIYVPLPSKDERGFILKALARNKPIDSRVDLSEIGQRNACENFTGADLAALMHEATMAAVEEKVTSIASSDSSPCTIKETHFEKALAKITPSLTDEDLQDYQIFGENRANGFKAKKESIWCTRIGTVLPRLIWNSLPKATCSSLCSSLSKISRGRSTSTAWAPGTREASLFKNKAISFLGAGVQLPKELGLLSTDSLTEEISIIRS</sequence>
<dbReference type="FunFam" id="3.40.50.300:FF:000567">
    <property type="entry name" value="ATPase, AAA family protein"/>
    <property type="match status" value="1"/>
</dbReference>
<dbReference type="Pfam" id="PF00004">
    <property type="entry name" value="AAA"/>
    <property type="match status" value="2"/>
</dbReference>
<reference evidence="8 9" key="1">
    <citation type="journal article" date="2022" name="G3 (Bethesda)">
        <title>Whole-genome sequence and methylome profiling of the almond [Prunus dulcis (Mill.) D.A. Webb] cultivar 'Nonpareil'.</title>
        <authorList>
            <person name="D'Amico-Willman K.M."/>
            <person name="Ouma W.Z."/>
            <person name="Meulia T."/>
            <person name="Sideli G.M."/>
            <person name="Gradziel T.M."/>
            <person name="Fresnedo-Ramirez J."/>
        </authorList>
    </citation>
    <scope>NUCLEOTIDE SEQUENCE [LARGE SCALE GENOMIC DNA]</scope>
    <source>
        <strain evidence="8">Clone GOH B32 T37-40</strain>
    </source>
</reference>
<dbReference type="FunFam" id="3.40.50.300:FF:000365">
    <property type="entry name" value="Ribosome biogenesis ATPase RIX7"/>
    <property type="match status" value="1"/>
</dbReference>
<keyword evidence="3" id="KW-0963">Cytoplasm</keyword>
<dbReference type="SUPFAM" id="SSF52540">
    <property type="entry name" value="P-loop containing nucleoside triphosphate hydrolases"/>
    <property type="match status" value="2"/>
</dbReference>
<evidence type="ECO:0000256" key="6">
    <source>
        <dbReference type="SAM" id="MobiDB-lite"/>
    </source>
</evidence>